<sequence length="277" mass="30299">MMVPGTHASSMAMGGSMPGFAAMSSAGSPLRRGPLQGPLQGPPSSSSSSSSSTNSTNNTNTAQMYPRSTLGKRKHETQESNERLSKRMSLLNIERNGTKLYVPVESQPHSQTTTQLPPLPNTHANAYTYTQPPPHANEYSYAHPPTSPPAQPSPPTDYMQLDDSKHKVYIYSLDDEITSESSEDEDGKLIFLPDIEKHLREKRIPPHILADSDGQLGGMQLVLYSDPKSLSVPEEQDGVRKAILEVRQRAREKQRLEREGGESPSGMEGDGDAMDLD</sequence>
<feature type="compositionally biased region" description="Basic and acidic residues" evidence="1">
    <location>
        <begin position="76"/>
        <end position="85"/>
    </location>
</feature>
<evidence type="ECO:0000313" key="2">
    <source>
        <dbReference type="EMBL" id="KAG6295989.1"/>
    </source>
</evidence>
<feature type="region of interest" description="Disordered" evidence="1">
    <location>
        <begin position="105"/>
        <end position="160"/>
    </location>
</feature>
<feature type="compositionally biased region" description="Low complexity" evidence="1">
    <location>
        <begin position="106"/>
        <end position="116"/>
    </location>
</feature>
<reference evidence="2 3" key="1">
    <citation type="journal article" date="2020" name="bioRxiv">
        <title>Whole genome comparisons of ergot fungi reveals the divergence and evolution of species within the genus Claviceps are the result of varying mechanisms driving genome evolution and host range expansion.</title>
        <authorList>
            <person name="Wyka S.A."/>
            <person name="Mondo S.J."/>
            <person name="Liu M."/>
            <person name="Dettman J."/>
            <person name="Nalam V."/>
            <person name="Broders K.D."/>
        </authorList>
    </citation>
    <scope>NUCLEOTIDE SEQUENCE [LARGE SCALE GENOMIC DNA]</scope>
    <source>
        <strain evidence="2 3">Clav52</strain>
    </source>
</reference>
<feature type="compositionally biased region" description="Low complexity" evidence="1">
    <location>
        <begin position="29"/>
        <end position="61"/>
    </location>
</feature>
<proteinExistence type="predicted"/>
<feature type="compositionally biased region" description="Pro residues" evidence="1">
    <location>
        <begin position="145"/>
        <end position="155"/>
    </location>
</feature>
<organism evidence="2 3">
    <name type="scientific">Claviceps aff. purpurea</name>
    <dbReference type="NCBI Taxonomy" id="1967640"/>
    <lineage>
        <taxon>Eukaryota</taxon>
        <taxon>Fungi</taxon>
        <taxon>Dikarya</taxon>
        <taxon>Ascomycota</taxon>
        <taxon>Pezizomycotina</taxon>
        <taxon>Sordariomycetes</taxon>
        <taxon>Hypocreomycetidae</taxon>
        <taxon>Hypocreales</taxon>
        <taxon>Clavicipitaceae</taxon>
        <taxon>Claviceps</taxon>
    </lineage>
</organism>
<name>A0A9P7U1G7_9HYPO</name>
<dbReference type="Proteomes" id="UP000707071">
    <property type="component" value="Unassembled WGS sequence"/>
</dbReference>
<comment type="caution">
    <text evidence="2">The sequence shown here is derived from an EMBL/GenBank/DDBJ whole genome shotgun (WGS) entry which is preliminary data.</text>
</comment>
<dbReference type="Pfam" id="PF20354">
    <property type="entry name" value="DUF6649"/>
    <property type="match status" value="1"/>
</dbReference>
<dbReference type="AlphaFoldDB" id="A0A9P7U1G7"/>
<accession>A0A9P7U1G7</accession>
<feature type="region of interest" description="Disordered" evidence="1">
    <location>
        <begin position="1"/>
        <end position="92"/>
    </location>
</feature>
<evidence type="ECO:0000313" key="3">
    <source>
        <dbReference type="Proteomes" id="UP000707071"/>
    </source>
</evidence>
<gene>
    <name evidence="2" type="ORF">E4U09_001949</name>
</gene>
<protein>
    <submittedName>
        <fullName evidence="2">Uncharacterized protein</fullName>
    </submittedName>
</protein>
<dbReference type="InterPro" id="IPR046591">
    <property type="entry name" value="DUF6649"/>
</dbReference>
<keyword evidence="3" id="KW-1185">Reference proteome</keyword>
<feature type="compositionally biased region" description="Basic and acidic residues" evidence="1">
    <location>
        <begin position="250"/>
        <end position="261"/>
    </location>
</feature>
<evidence type="ECO:0000256" key="1">
    <source>
        <dbReference type="SAM" id="MobiDB-lite"/>
    </source>
</evidence>
<feature type="region of interest" description="Disordered" evidence="1">
    <location>
        <begin position="250"/>
        <end position="277"/>
    </location>
</feature>
<dbReference type="EMBL" id="SRRH01000180">
    <property type="protein sequence ID" value="KAG6295989.1"/>
    <property type="molecule type" value="Genomic_DNA"/>
</dbReference>